<protein>
    <recommendedName>
        <fullName evidence="4">Ribosomal protein uL3 glutamine methyltransferase</fullName>
        <shortName evidence="4">uL3 MTase</shortName>
        <ecNumber evidence="4">2.1.1.298</ecNumber>
    </recommendedName>
    <alternativeName>
        <fullName evidence="4">N5-glutamine methyltransferase PrmB</fullName>
    </alternativeName>
</protein>
<keyword evidence="3 4" id="KW-0949">S-adenosyl-L-methionine</keyword>
<dbReference type="EMBL" id="PIPJ01000003">
    <property type="protein sequence ID" value="RUO21294.1"/>
    <property type="molecule type" value="Genomic_DNA"/>
</dbReference>
<dbReference type="GO" id="GO:0005840">
    <property type="term" value="C:ribosome"/>
    <property type="evidence" value="ECO:0007669"/>
    <property type="project" value="UniProtKB-KW"/>
</dbReference>
<dbReference type="GO" id="GO:0036009">
    <property type="term" value="F:protein-glutamine N-methyltransferase activity"/>
    <property type="evidence" value="ECO:0007669"/>
    <property type="project" value="UniProtKB-UniRule"/>
</dbReference>
<dbReference type="PANTHER" id="PTHR47806:SF1">
    <property type="entry name" value="RIBOSOMAL PROTEIN UL3 GLUTAMINE METHYLTRANSFERASE"/>
    <property type="match status" value="1"/>
</dbReference>
<comment type="function">
    <text evidence="4">Methylates ribosomal protein uL3 on a specific glutamine residue.</text>
</comment>
<dbReference type="FunFam" id="3.40.50.150:FF:000042">
    <property type="entry name" value="50S ribosomal protein L3 glutamine methyltransferase"/>
    <property type="match status" value="1"/>
</dbReference>
<dbReference type="Gene3D" id="3.40.50.150">
    <property type="entry name" value="Vaccinia Virus protein VP39"/>
    <property type="match status" value="1"/>
</dbReference>
<dbReference type="SUPFAM" id="SSF53335">
    <property type="entry name" value="S-adenosyl-L-methionine-dependent methyltransferases"/>
    <property type="match status" value="1"/>
</dbReference>
<dbReference type="PIRSF" id="PIRSF037167">
    <property type="entry name" value="Mtase_YfcB_prd"/>
    <property type="match status" value="1"/>
</dbReference>
<sequence length="315" mass="34947">MAKGESTVTHEYTELTDDLISIADWQRYITTALNSADVYYGHGAADGWEEGLLMLSAVTSLSFQELNECRNCRLTRDEKLQLSALIKRRVRDKIPAAYLVHKAWFADLPFYVDERVLVPRSPIAELIQQQFAPWLSAEPTRILDLCTGSGCIAIACAYAFAEAEVDAVDISVDALVVAKMNIEEHGLSDRVSAIESDGLDALTGKEYDLIVTNPPYVDAEDMSDLPDEYHHEPELGLAAGHDGLDLVRRILRDAPKHLTTEGILVCEVGNSLVHMMEEWPEVPFIWLDFENGGTGVFVISREQLLAHAADFANAK</sequence>
<evidence type="ECO:0000259" key="5">
    <source>
        <dbReference type="Pfam" id="PF05175"/>
    </source>
</evidence>
<dbReference type="PANTHER" id="PTHR47806">
    <property type="entry name" value="50S RIBOSOMAL PROTEIN L3 GLUTAMINE METHYLTRANSFERASE"/>
    <property type="match status" value="1"/>
</dbReference>
<dbReference type="InterPro" id="IPR017127">
    <property type="entry name" value="Ribosome_uL3_MTase"/>
</dbReference>
<evidence type="ECO:0000313" key="6">
    <source>
        <dbReference type="EMBL" id="RUO21294.1"/>
    </source>
</evidence>
<dbReference type="RefSeq" id="WP_126766998.1">
    <property type="nucleotide sequence ID" value="NZ_PIPJ01000003.1"/>
</dbReference>
<dbReference type="GO" id="GO:0003676">
    <property type="term" value="F:nucleic acid binding"/>
    <property type="evidence" value="ECO:0007669"/>
    <property type="project" value="InterPro"/>
</dbReference>
<dbReference type="InterPro" id="IPR007848">
    <property type="entry name" value="Small_mtfrase_dom"/>
</dbReference>
<feature type="domain" description="Methyltransferase small" evidence="5">
    <location>
        <begin position="136"/>
        <end position="221"/>
    </location>
</feature>
<keyword evidence="6" id="KW-0689">Ribosomal protein</keyword>
<dbReference type="NCBIfam" id="TIGR00536">
    <property type="entry name" value="hemK_fam"/>
    <property type="match status" value="1"/>
</dbReference>
<dbReference type="Pfam" id="PF05175">
    <property type="entry name" value="MTS"/>
    <property type="match status" value="1"/>
</dbReference>
<dbReference type="Proteomes" id="UP000288395">
    <property type="component" value="Unassembled WGS sequence"/>
</dbReference>
<evidence type="ECO:0000256" key="2">
    <source>
        <dbReference type="ARBA" id="ARBA00022679"/>
    </source>
</evidence>
<evidence type="ECO:0000313" key="7">
    <source>
        <dbReference type="Proteomes" id="UP000288395"/>
    </source>
</evidence>
<keyword evidence="2 4" id="KW-0808">Transferase</keyword>
<evidence type="ECO:0000256" key="3">
    <source>
        <dbReference type="ARBA" id="ARBA00022691"/>
    </source>
</evidence>
<proteinExistence type="inferred from homology"/>
<name>A0A432VX48_9GAMM</name>
<dbReference type="GO" id="GO:0005829">
    <property type="term" value="C:cytosol"/>
    <property type="evidence" value="ECO:0007669"/>
    <property type="project" value="TreeGrafter"/>
</dbReference>
<evidence type="ECO:0000256" key="1">
    <source>
        <dbReference type="ARBA" id="ARBA00022603"/>
    </source>
</evidence>
<accession>A0A432VX48</accession>
<dbReference type="GO" id="GO:0032259">
    <property type="term" value="P:methylation"/>
    <property type="evidence" value="ECO:0007669"/>
    <property type="project" value="UniProtKB-KW"/>
</dbReference>
<evidence type="ECO:0000256" key="4">
    <source>
        <dbReference type="HAMAP-Rule" id="MF_02125"/>
    </source>
</evidence>
<dbReference type="EC" id="2.1.1.298" evidence="4"/>
<keyword evidence="1 4" id="KW-0489">Methyltransferase</keyword>
<organism evidence="6 7">
    <name type="scientific">Aliidiomarina iranensis</name>
    <dbReference type="NCBI Taxonomy" id="1434071"/>
    <lineage>
        <taxon>Bacteria</taxon>
        <taxon>Pseudomonadati</taxon>
        <taxon>Pseudomonadota</taxon>
        <taxon>Gammaproteobacteria</taxon>
        <taxon>Alteromonadales</taxon>
        <taxon>Idiomarinaceae</taxon>
        <taxon>Aliidiomarina</taxon>
    </lineage>
</organism>
<dbReference type="HAMAP" id="MF_02125">
    <property type="entry name" value="L3_methyltr_PrmB"/>
    <property type="match status" value="1"/>
</dbReference>
<dbReference type="InterPro" id="IPR029063">
    <property type="entry name" value="SAM-dependent_MTases_sf"/>
</dbReference>
<comment type="similarity">
    <text evidence="4">Belongs to the protein N5-glutamine methyltransferase family. PrmB subfamily.</text>
</comment>
<dbReference type="AlphaFoldDB" id="A0A432VX48"/>
<gene>
    <name evidence="4" type="primary">prmB</name>
    <name evidence="6" type="ORF">CWE08_06650</name>
</gene>
<keyword evidence="7" id="KW-1185">Reference proteome</keyword>
<keyword evidence="6" id="KW-0687">Ribonucleoprotein</keyword>
<dbReference type="PROSITE" id="PS00092">
    <property type="entry name" value="N6_MTASE"/>
    <property type="match status" value="1"/>
</dbReference>
<dbReference type="Gene3D" id="1.10.8.10">
    <property type="entry name" value="DNA helicase RuvA subunit, C-terminal domain"/>
    <property type="match status" value="1"/>
</dbReference>
<reference evidence="7" key="1">
    <citation type="journal article" date="2018" name="Front. Microbiol.">
        <title>Genome-Based Analysis Reveals the Taxonomy and Diversity of the Family Idiomarinaceae.</title>
        <authorList>
            <person name="Liu Y."/>
            <person name="Lai Q."/>
            <person name="Shao Z."/>
        </authorList>
    </citation>
    <scope>NUCLEOTIDE SEQUENCE [LARGE SCALE GENOMIC DNA]</scope>
    <source>
        <strain evidence="7">GBPy7</strain>
    </source>
</reference>
<dbReference type="NCBIfam" id="TIGR03533">
    <property type="entry name" value="L3_gln_methyl"/>
    <property type="match status" value="1"/>
</dbReference>
<comment type="caution">
    <text evidence="6">The sequence shown here is derived from an EMBL/GenBank/DDBJ whole genome shotgun (WGS) entry which is preliminary data.</text>
</comment>
<comment type="catalytic activity">
    <reaction evidence="4">
        <text>L-glutaminyl-[ribosomal protein uL3] + S-adenosyl-L-methionine = N(5)-methyl-L-glutaminyl-[ribosomal protein uL3] + S-adenosyl-L-homocysteine + H(+)</text>
        <dbReference type="Rhea" id="RHEA:45020"/>
        <dbReference type="Rhea" id="RHEA-COMP:11063"/>
        <dbReference type="Rhea" id="RHEA-COMP:11064"/>
        <dbReference type="ChEBI" id="CHEBI:15378"/>
        <dbReference type="ChEBI" id="CHEBI:30011"/>
        <dbReference type="ChEBI" id="CHEBI:57856"/>
        <dbReference type="ChEBI" id="CHEBI:59789"/>
        <dbReference type="ChEBI" id="CHEBI:61891"/>
        <dbReference type="EC" id="2.1.1.298"/>
    </reaction>
</comment>
<dbReference type="InterPro" id="IPR002052">
    <property type="entry name" value="DNA_methylase_N6_adenine_CS"/>
</dbReference>
<dbReference type="OrthoDB" id="9800643at2"/>
<dbReference type="CDD" id="cd02440">
    <property type="entry name" value="AdoMet_MTases"/>
    <property type="match status" value="1"/>
</dbReference>
<dbReference type="InterPro" id="IPR004556">
    <property type="entry name" value="HemK-like"/>
</dbReference>